<dbReference type="EMBL" id="AWUE01019418">
    <property type="protein sequence ID" value="OMO73563.1"/>
    <property type="molecule type" value="Genomic_DNA"/>
</dbReference>
<proteinExistence type="predicted"/>
<comment type="caution">
    <text evidence="1">The sequence shown here is derived from an EMBL/GenBank/DDBJ whole genome shotgun (WGS) entry which is preliminary data.</text>
</comment>
<dbReference type="Proteomes" id="UP000187203">
    <property type="component" value="Unassembled WGS sequence"/>
</dbReference>
<reference evidence="2" key="1">
    <citation type="submission" date="2013-09" db="EMBL/GenBank/DDBJ databases">
        <title>Corchorus olitorius genome sequencing.</title>
        <authorList>
            <person name="Alam M."/>
            <person name="Haque M.S."/>
            <person name="Islam M.S."/>
            <person name="Emdad E.M."/>
            <person name="Islam M.M."/>
            <person name="Ahmed B."/>
            <person name="Halim A."/>
            <person name="Hossen Q.M.M."/>
            <person name="Hossain M.Z."/>
            <person name="Ahmed R."/>
            <person name="Khan M.M."/>
            <person name="Islam R."/>
            <person name="Rashid M.M."/>
            <person name="Khan S.A."/>
            <person name="Rahman M.S."/>
            <person name="Alam M."/>
            <person name="Yahiya A.S."/>
            <person name="Khan M.S."/>
            <person name="Azam M.S."/>
            <person name="Haque T."/>
            <person name="Lashkar M.Z.H."/>
            <person name="Akhand A.I."/>
            <person name="Morshed G."/>
            <person name="Roy S."/>
            <person name="Uddin K.S."/>
            <person name="Rabeya T."/>
            <person name="Hossain A.S."/>
            <person name="Chowdhury A."/>
            <person name="Snigdha A.R."/>
            <person name="Mortoza M.S."/>
            <person name="Matin S.A."/>
            <person name="Hoque S.M.E."/>
            <person name="Islam M.K."/>
            <person name="Roy D.K."/>
            <person name="Haider R."/>
            <person name="Moosa M.M."/>
            <person name="Elias S.M."/>
            <person name="Hasan A.M."/>
            <person name="Jahan S."/>
            <person name="Shafiuddin M."/>
            <person name="Mahmood N."/>
            <person name="Shommy N.S."/>
        </authorList>
    </citation>
    <scope>NUCLEOTIDE SEQUENCE [LARGE SCALE GENOMIC DNA]</scope>
    <source>
        <strain evidence="2">cv. O-4</strain>
    </source>
</reference>
<protein>
    <submittedName>
        <fullName evidence="1">Uncharacterized protein</fullName>
    </submittedName>
</protein>
<accession>A0A1R3HT71</accession>
<evidence type="ECO:0000313" key="2">
    <source>
        <dbReference type="Proteomes" id="UP000187203"/>
    </source>
</evidence>
<sequence>MANSISLATADQTRSLVGSCEVRVFSPPDRNRFTNVFFL</sequence>
<gene>
    <name evidence="1" type="ORF">COLO4_27013</name>
</gene>
<keyword evidence="2" id="KW-1185">Reference proteome</keyword>
<organism evidence="1 2">
    <name type="scientific">Corchorus olitorius</name>
    <dbReference type="NCBI Taxonomy" id="93759"/>
    <lineage>
        <taxon>Eukaryota</taxon>
        <taxon>Viridiplantae</taxon>
        <taxon>Streptophyta</taxon>
        <taxon>Embryophyta</taxon>
        <taxon>Tracheophyta</taxon>
        <taxon>Spermatophyta</taxon>
        <taxon>Magnoliopsida</taxon>
        <taxon>eudicotyledons</taxon>
        <taxon>Gunneridae</taxon>
        <taxon>Pentapetalae</taxon>
        <taxon>rosids</taxon>
        <taxon>malvids</taxon>
        <taxon>Malvales</taxon>
        <taxon>Malvaceae</taxon>
        <taxon>Grewioideae</taxon>
        <taxon>Apeibeae</taxon>
        <taxon>Corchorus</taxon>
    </lineage>
</organism>
<name>A0A1R3HT71_9ROSI</name>
<dbReference type="AlphaFoldDB" id="A0A1R3HT71"/>
<dbReference type="OrthoDB" id="10276524at2759"/>
<evidence type="ECO:0000313" key="1">
    <source>
        <dbReference type="EMBL" id="OMO73563.1"/>
    </source>
</evidence>